<proteinExistence type="predicted"/>
<evidence type="ECO:0000313" key="2">
    <source>
        <dbReference type="EMBL" id="KUM27798.1"/>
    </source>
</evidence>
<protein>
    <recommendedName>
        <fullName evidence="1">DUF4274 domain-containing protein</fullName>
    </recommendedName>
</protein>
<gene>
    <name evidence="2" type="ORF">AU467_15560</name>
</gene>
<dbReference type="EMBL" id="LPWA01000068">
    <property type="protein sequence ID" value="KUM27798.1"/>
    <property type="molecule type" value="Genomic_DNA"/>
</dbReference>
<dbReference type="Pfam" id="PF14096">
    <property type="entry name" value="DUF4274"/>
    <property type="match status" value="1"/>
</dbReference>
<evidence type="ECO:0000259" key="1">
    <source>
        <dbReference type="Pfam" id="PF14096"/>
    </source>
</evidence>
<dbReference type="OrthoDB" id="7431744at2"/>
<evidence type="ECO:0000313" key="3">
    <source>
        <dbReference type="Proteomes" id="UP000053176"/>
    </source>
</evidence>
<organism evidence="2 3">
    <name type="scientific">Rhizobium loti</name>
    <name type="common">Mesorhizobium loti</name>
    <dbReference type="NCBI Taxonomy" id="381"/>
    <lineage>
        <taxon>Bacteria</taxon>
        <taxon>Pseudomonadati</taxon>
        <taxon>Pseudomonadota</taxon>
        <taxon>Alphaproteobacteria</taxon>
        <taxon>Hyphomicrobiales</taxon>
        <taxon>Phyllobacteriaceae</taxon>
        <taxon>Mesorhizobium</taxon>
    </lineage>
</organism>
<sequence length="206" mass="24842">MRRAEAEKEISDLGLRVMEITHPHVRYFIGKTADGFEIMLMFRKDVLEQLSLLQQNHTEIMEARRKFWAERAEMEKQQREAADAWKRITDDDDTMLLTWARHCKPWSDYEPSEFMRYADWLRRADPDQRHLAALSWNWDYGLAPLLWMSRREDCDLATALYIFFGSNPQRYLQYEGNRSLVAEERADLMTYDLIMDHQRSDRTRRL</sequence>
<name>A0A117N4H2_RHILI</name>
<feature type="domain" description="DUF4274" evidence="1">
    <location>
        <begin position="124"/>
        <end position="194"/>
    </location>
</feature>
<accession>A0A117N4H2</accession>
<dbReference type="AlphaFoldDB" id="A0A117N4H2"/>
<reference evidence="2 3" key="1">
    <citation type="submission" date="2015-12" db="EMBL/GenBank/DDBJ databases">
        <title>Draft genome sequence of Mesorhizobium sp. UFLA 01-765, a multitolerant efficient symbiont and plant-growth promoting strain isolated from Zn-mining soil using Leucaena leucocephala as a trap plant.</title>
        <authorList>
            <person name="Rangel W.M."/>
            <person name="Thijs S."/>
            <person name="Longatti S.M."/>
            <person name="Moreira F.M."/>
            <person name="Weyens N."/>
            <person name="Vangronsveld J."/>
            <person name="Van Hamme J.D."/>
            <person name="Bottos E.M."/>
            <person name="Rineau F."/>
        </authorList>
    </citation>
    <scope>NUCLEOTIDE SEQUENCE [LARGE SCALE GENOMIC DNA]</scope>
    <source>
        <strain evidence="2 3">UFLA 01-765</strain>
    </source>
</reference>
<comment type="caution">
    <text evidence="2">The sequence shown here is derived from an EMBL/GenBank/DDBJ whole genome shotgun (WGS) entry which is preliminary data.</text>
</comment>
<dbReference type="Proteomes" id="UP000053176">
    <property type="component" value="Unassembled WGS sequence"/>
</dbReference>
<dbReference type="InterPro" id="IPR025369">
    <property type="entry name" value="DUF4274"/>
</dbReference>